<evidence type="ECO:0000256" key="1">
    <source>
        <dbReference type="SAM" id="MobiDB-lite"/>
    </source>
</evidence>
<dbReference type="AlphaFoldDB" id="A0A2J7ZH58"/>
<gene>
    <name evidence="3" type="ORF">TSOC_014620</name>
</gene>
<dbReference type="GO" id="GO:0005634">
    <property type="term" value="C:nucleus"/>
    <property type="evidence" value="ECO:0007669"/>
    <property type="project" value="TreeGrafter"/>
</dbReference>
<feature type="compositionally biased region" description="Basic and acidic residues" evidence="1">
    <location>
        <begin position="76"/>
        <end position="85"/>
    </location>
</feature>
<feature type="compositionally biased region" description="Gly residues" evidence="1">
    <location>
        <begin position="209"/>
        <end position="221"/>
    </location>
</feature>
<evidence type="ECO:0000313" key="3">
    <source>
        <dbReference type="EMBL" id="PNG99596.1"/>
    </source>
</evidence>
<dbReference type="OrthoDB" id="20772at2759"/>
<dbReference type="PANTHER" id="PTHR23099:SF0">
    <property type="entry name" value="GERM CELL NUCLEAR ACIDIC PROTEIN"/>
    <property type="match status" value="1"/>
</dbReference>
<dbReference type="PANTHER" id="PTHR23099">
    <property type="entry name" value="TRANSCRIPTIONAL REGULATOR"/>
    <property type="match status" value="1"/>
</dbReference>
<feature type="compositionally biased region" description="Low complexity" evidence="1">
    <location>
        <begin position="88"/>
        <end position="111"/>
    </location>
</feature>
<evidence type="ECO:0000313" key="4">
    <source>
        <dbReference type="Proteomes" id="UP000236333"/>
    </source>
</evidence>
<proteinExistence type="predicted"/>
<keyword evidence="4" id="KW-1185">Reference proteome</keyword>
<reference evidence="3 4" key="1">
    <citation type="journal article" date="2017" name="Mol. Biol. Evol.">
        <title>The 4-celled Tetrabaena socialis nuclear genome reveals the essential components for genetic control of cell number at the origin of multicellularity in the volvocine lineage.</title>
        <authorList>
            <person name="Featherston J."/>
            <person name="Arakaki Y."/>
            <person name="Hanschen E.R."/>
            <person name="Ferris P.J."/>
            <person name="Michod R.E."/>
            <person name="Olson B.J.S.C."/>
            <person name="Nozaki H."/>
            <person name="Durand P.M."/>
        </authorList>
    </citation>
    <scope>NUCLEOTIDE SEQUENCE [LARGE SCALE GENOMIC DNA]</scope>
    <source>
        <strain evidence="3 4">NIES-571</strain>
    </source>
</reference>
<feature type="compositionally biased region" description="Gly residues" evidence="1">
    <location>
        <begin position="177"/>
        <end position="199"/>
    </location>
</feature>
<feature type="region of interest" description="Disordered" evidence="1">
    <location>
        <begin position="16"/>
        <end position="236"/>
    </location>
</feature>
<sequence>EEEEEAGVAPRSVLRGWATGGGRRRRAVVLDSSPDASPSPRRGLLTPRGIAPRVGSPRSGSPDSPPAQPLTVMGRAADHDHDPYELRSSSPSDSGSSSSSSPAAAAAAAFATPHAQPRLRGPRASSPDASPGPGPGSHAGGRWRGRTPVLAFPVFTSPPQPPSPRTAAAPPQPPPGGGGTGRKGGKGAPRGLVGVGGGLRRPAAPPLPGGGSDRSGGGGGPRAAAPPTPRPKPRLAGVDAAAAAALKEERARARAFIRVRVDMARELYASWNATVFGGQLPPALPIVWNSKLLATAGQVLSEAYLPGTKRRIPSRLELSPNVLTCADRLRSTLAHEMCHVAGG</sequence>
<feature type="compositionally biased region" description="Low complexity" evidence="1">
    <location>
        <begin position="31"/>
        <end position="40"/>
    </location>
</feature>
<feature type="compositionally biased region" description="Pro residues" evidence="1">
    <location>
        <begin position="156"/>
        <end position="176"/>
    </location>
</feature>
<name>A0A2J7ZH58_9CHLO</name>
<feature type="domain" description="SprT-like" evidence="2">
    <location>
        <begin position="265"/>
        <end position="341"/>
    </location>
</feature>
<protein>
    <submittedName>
        <fullName evidence="3">Acidic repeat-containing protein</fullName>
    </submittedName>
</protein>
<dbReference type="GO" id="GO:0006950">
    <property type="term" value="P:response to stress"/>
    <property type="evidence" value="ECO:0007669"/>
    <property type="project" value="UniProtKB-ARBA"/>
</dbReference>
<comment type="caution">
    <text evidence="3">The sequence shown here is derived from an EMBL/GenBank/DDBJ whole genome shotgun (WGS) entry which is preliminary data.</text>
</comment>
<feature type="compositionally biased region" description="Low complexity" evidence="1">
    <location>
        <begin position="52"/>
        <end position="62"/>
    </location>
</feature>
<feature type="compositionally biased region" description="Low complexity" evidence="1">
    <location>
        <begin position="122"/>
        <end position="131"/>
    </location>
</feature>
<accession>A0A2J7ZH58</accession>
<evidence type="ECO:0000259" key="2">
    <source>
        <dbReference type="Pfam" id="PF10263"/>
    </source>
</evidence>
<dbReference type="Pfam" id="PF10263">
    <property type="entry name" value="SprT-like"/>
    <property type="match status" value="1"/>
</dbReference>
<dbReference type="InterPro" id="IPR006640">
    <property type="entry name" value="SprT-like_domain"/>
</dbReference>
<organism evidence="3 4">
    <name type="scientific">Tetrabaena socialis</name>
    <dbReference type="NCBI Taxonomy" id="47790"/>
    <lineage>
        <taxon>Eukaryota</taxon>
        <taxon>Viridiplantae</taxon>
        <taxon>Chlorophyta</taxon>
        <taxon>core chlorophytes</taxon>
        <taxon>Chlorophyceae</taxon>
        <taxon>CS clade</taxon>
        <taxon>Chlamydomonadales</taxon>
        <taxon>Tetrabaenaceae</taxon>
        <taxon>Tetrabaena</taxon>
    </lineage>
</organism>
<dbReference type="EMBL" id="PGGS01002522">
    <property type="protein sequence ID" value="PNG99596.1"/>
    <property type="molecule type" value="Genomic_DNA"/>
</dbReference>
<feature type="non-terminal residue" evidence="3">
    <location>
        <position position="1"/>
    </location>
</feature>
<dbReference type="Proteomes" id="UP000236333">
    <property type="component" value="Unassembled WGS sequence"/>
</dbReference>